<evidence type="ECO:0000256" key="8">
    <source>
        <dbReference type="HAMAP-Rule" id="MF_02220"/>
    </source>
</evidence>
<comment type="similarity">
    <text evidence="1 8 9">Belongs to the FGGY kinase family.</text>
</comment>
<dbReference type="HAMAP" id="MF_02220">
    <property type="entry name" value="XylB"/>
    <property type="match status" value="1"/>
</dbReference>
<keyword evidence="7 8" id="KW-0119">Carbohydrate metabolism</keyword>
<dbReference type="Pfam" id="PF00370">
    <property type="entry name" value="FGGY_N"/>
    <property type="match status" value="1"/>
</dbReference>
<keyword evidence="2 8" id="KW-0859">Xylose metabolism</keyword>
<dbReference type="NCBIfam" id="TIGR01312">
    <property type="entry name" value="XylB"/>
    <property type="match status" value="1"/>
</dbReference>
<evidence type="ECO:0000256" key="2">
    <source>
        <dbReference type="ARBA" id="ARBA00022629"/>
    </source>
</evidence>
<feature type="binding site" evidence="8">
    <location>
        <begin position="79"/>
        <end position="80"/>
    </location>
    <ligand>
        <name>substrate</name>
    </ligand>
</feature>
<dbReference type="PIRSF" id="PIRSF000538">
    <property type="entry name" value="GlpK"/>
    <property type="match status" value="1"/>
</dbReference>
<evidence type="ECO:0000256" key="1">
    <source>
        <dbReference type="ARBA" id="ARBA00009156"/>
    </source>
</evidence>
<dbReference type="InterPro" id="IPR050406">
    <property type="entry name" value="FGGY_Carb_Kinase"/>
</dbReference>
<dbReference type="CDD" id="cd07808">
    <property type="entry name" value="ASKHA_NBD_FGGY_EcXK-like"/>
    <property type="match status" value="1"/>
</dbReference>
<dbReference type="InterPro" id="IPR018485">
    <property type="entry name" value="FGGY_C"/>
</dbReference>
<sequence>MYLGIDAGTSEIKTLVIDDRGEIVASSGAKLSVQRPNPHWSEQDPAEWWQALLQTISDLRPKVGERWSKIRAIGLSGQMHGAVLLDSDNRVLRPCILWNDTRSAAECRELTAQAPELHNISGNLAMPGFTAPKLLWVARHEPAIFAQTASVLLPKDYLRWKMSGEKLSDMSDAAGTLWLDVAKRDWSDTLLSACGLTRDHMPQLVEGSEPAGKLKAELARQWGLNEDVIIAGGGGDNAASAVGIGAVNPGDAFISLGTSGVLFAVNDRFRPNPDSAVHAFCHALPNRWHQMSVMLTAASALRWLCDLLGASETTLLAEVATLSSAEQRSAPLFLPYLSGERTPHNDPLATGSFHGLTHASQRASLAYAVLEGVTFGLADGLKVLEEAGTSLSSCSLIGGGARSPWWAQLIADVLNMPIVTHQGGEAGGALGAARLGWLADGGDEAIVCQKPPELKHYLPDAGRHHALQKRLGHFRLLYQQQLEARALGF</sequence>
<comment type="caution">
    <text evidence="12">The sequence shown here is derived from an EMBL/GenBank/DDBJ whole genome shotgun (WGS) entry which is preliminary data.</text>
</comment>
<dbReference type="PROSITE" id="PS00933">
    <property type="entry name" value="FGGY_KINASES_1"/>
    <property type="match status" value="1"/>
</dbReference>
<keyword evidence="5 8" id="KW-0418">Kinase</keyword>
<feature type="domain" description="Carbohydrate kinase FGGY C-terminal" evidence="11">
    <location>
        <begin position="253"/>
        <end position="437"/>
    </location>
</feature>
<comment type="catalytic activity">
    <reaction evidence="8 9">
        <text>D-xylulose + ATP = D-xylulose 5-phosphate + ADP + H(+)</text>
        <dbReference type="Rhea" id="RHEA:10964"/>
        <dbReference type="ChEBI" id="CHEBI:15378"/>
        <dbReference type="ChEBI" id="CHEBI:17140"/>
        <dbReference type="ChEBI" id="CHEBI:30616"/>
        <dbReference type="ChEBI" id="CHEBI:57737"/>
        <dbReference type="ChEBI" id="CHEBI:456216"/>
        <dbReference type="EC" id="2.7.1.17"/>
    </reaction>
</comment>
<comment type="function">
    <text evidence="8">Catalyzes the phosphorylation of D-xylulose to D-xylulose 5-phosphate.</text>
</comment>
<evidence type="ECO:0000256" key="9">
    <source>
        <dbReference type="RuleBase" id="RU364073"/>
    </source>
</evidence>
<evidence type="ECO:0000313" key="13">
    <source>
        <dbReference type="Proteomes" id="UP000030351"/>
    </source>
</evidence>
<dbReference type="SUPFAM" id="SSF53067">
    <property type="entry name" value="Actin-like ATPase domain"/>
    <property type="match status" value="2"/>
</dbReference>
<dbReference type="Pfam" id="PF02782">
    <property type="entry name" value="FGGY_C"/>
    <property type="match status" value="1"/>
</dbReference>
<gene>
    <name evidence="8 9" type="primary">xylB</name>
    <name evidence="12" type="ORF">NG99_20535</name>
</gene>
<protein>
    <recommendedName>
        <fullName evidence="8 9">Xylulose kinase</fullName>
        <shortName evidence="8 9">Xylulokinase</shortName>
        <ecNumber evidence="8 9">2.7.1.17</ecNumber>
    </recommendedName>
</protein>
<dbReference type="GO" id="GO:0005998">
    <property type="term" value="P:xylulose catabolic process"/>
    <property type="evidence" value="ECO:0007669"/>
    <property type="project" value="UniProtKB-UniRule"/>
</dbReference>
<evidence type="ECO:0000256" key="4">
    <source>
        <dbReference type="ARBA" id="ARBA00022741"/>
    </source>
</evidence>
<dbReference type="PANTHER" id="PTHR43095:SF6">
    <property type="entry name" value="XYLULOSE KINASE"/>
    <property type="match status" value="1"/>
</dbReference>
<evidence type="ECO:0000256" key="7">
    <source>
        <dbReference type="ARBA" id="ARBA00023277"/>
    </source>
</evidence>
<accession>A0A0A3YTL0</accession>
<dbReference type="InterPro" id="IPR018484">
    <property type="entry name" value="FGGY_N"/>
</dbReference>
<dbReference type="GO" id="GO:0004856">
    <property type="term" value="F:D-xylulokinase activity"/>
    <property type="evidence" value="ECO:0007669"/>
    <property type="project" value="UniProtKB-UniRule"/>
</dbReference>
<dbReference type="EC" id="2.7.1.17" evidence="8 9"/>
<keyword evidence="6 8" id="KW-0067">ATP-binding</keyword>
<dbReference type="InterPro" id="IPR043129">
    <property type="entry name" value="ATPase_NBD"/>
</dbReference>
<dbReference type="Gene3D" id="3.30.420.40">
    <property type="match status" value="2"/>
</dbReference>
<evidence type="ECO:0000259" key="10">
    <source>
        <dbReference type="Pfam" id="PF00370"/>
    </source>
</evidence>
<dbReference type="PANTHER" id="PTHR43095">
    <property type="entry name" value="SUGAR KINASE"/>
    <property type="match status" value="1"/>
</dbReference>
<proteinExistence type="inferred from homology"/>
<organism evidence="12 13">
    <name type="scientific">Erwinia typographi</name>
    <dbReference type="NCBI Taxonomy" id="371042"/>
    <lineage>
        <taxon>Bacteria</taxon>
        <taxon>Pseudomonadati</taxon>
        <taxon>Pseudomonadota</taxon>
        <taxon>Gammaproteobacteria</taxon>
        <taxon>Enterobacterales</taxon>
        <taxon>Erwiniaceae</taxon>
        <taxon>Erwinia</taxon>
    </lineage>
</organism>
<feature type="active site" description="Proton acceptor" evidence="8">
    <location>
        <position position="236"/>
    </location>
</feature>
<evidence type="ECO:0000259" key="11">
    <source>
        <dbReference type="Pfam" id="PF02782"/>
    </source>
</evidence>
<feature type="domain" description="Carbohydrate kinase FGGY N-terminal" evidence="10">
    <location>
        <begin position="1"/>
        <end position="243"/>
    </location>
</feature>
<dbReference type="GO" id="GO:0042732">
    <property type="term" value="P:D-xylose metabolic process"/>
    <property type="evidence" value="ECO:0007669"/>
    <property type="project" value="UniProtKB-KW"/>
</dbReference>
<evidence type="ECO:0000256" key="5">
    <source>
        <dbReference type="ARBA" id="ARBA00022777"/>
    </source>
</evidence>
<name>A0A0A3YTL0_9GAMM</name>
<dbReference type="OrthoDB" id="9805576at2"/>
<dbReference type="eggNOG" id="COG1070">
    <property type="taxonomic scope" value="Bacteria"/>
</dbReference>
<dbReference type="STRING" id="371042.NG99_20535"/>
<dbReference type="EMBL" id="JRUQ01000059">
    <property type="protein sequence ID" value="KGT88864.1"/>
    <property type="molecule type" value="Genomic_DNA"/>
</dbReference>
<keyword evidence="3 8" id="KW-0808">Transferase</keyword>
<dbReference type="Proteomes" id="UP000030351">
    <property type="component" value="Unassembled WGS sequence"/>
</dbReference>
<dbReference type="InterPro" id="IPR006000">
    <property type="entry name" value="Xylulokinase"/>
</dbReference>
<keyword evidence="4 8" id="KW-0547">Nucleotide-binding</keyword>
<evidence type="ECO:0000256" key="6">
    <source>
        <dbReference type="ARBA" id="ARBA00022840"/>
    </source>
</evidence>
<evidence type="ECO:0000256" key="3">
    <source>
        <dbReference type="ARBA" id="ARBA00022679"/>
    </source>
</evidence>
<feature type="site" description="Important for activity" evidence="8">
    <location>
        <position position="6"/>
    </location>
</feature>
<reference evidence="12 13" key="1">
    <citation type="submission" date="2014-10" db="EMBL/GenBank/DDBJ databases">
        <title>Genome sequence of Erwinia typographi M043b.</title>
        <authorList>
            <person name="Chan K.-G."/>
            <person name="Tan W.-S."/>
        </authorList>
    </citation>
    <scope>NUCLEOTIDE SEQUENCE [LARGE SCALE GENOMIC DNA]</scope>
    <source>
        <strain evidence="12 13">M043b</strain>
    </source>
</reference>
<dbReference type="AlphaFoldDB" id="A0A0A3YTL0"/>
<dbReference type="InterPro" id="IPR000577">
    <property type="entry name" value="Carb_kinase_FGGY"/>
</dbReference>
<keyword evidence="13" id="KW-1185">Reference proteome</keyword>
<dbReference type="RefSeq" id="WP_034897088.1">
    <property type="nucleotide sequence ID" value="NZ_JRUQ01000059.1"/>
</dbReference>
<dbReference type="GO" id="GO:0005524">
    <property type="term" value="F:ATP binding"/>
    <property type="evidence" value="ECO:0007669"/>
    <property type="project" value="UniProtKB-UniRule"/>
</dbReference>
<dbReference type="InterPro" id="IPR018483">
    <property type="entry name" value="Carb_kinase_FGGY_CS"/>
</dbReference>
<evidence type="ECO:0000313" key="12">
    <source>
        <dbReference type="EMBL" id="KGT88864.1"/>
    </source>
</evidence>